<feature type="domain" description="CRISPR-associated protein Cas6 C-terminal" evidence="1">
    <location>
        <begin position="186"/>
        <end position="307"/>
    </location>
</feature>
<keyword evidence="3" id="KW-1185">Reference proteome</keyword>
<evidence type="ECO:0000313" key="3">
    <source>
        <dbReference type="Proteomes" id="UP000663720"/>
    </source>
</evidence>
<name>A0A975B7J9_9BACT</name>
<accession>A0A975B7J9</accession>
<dbReference type="Proteomes" id="UP000663720">
    <property type="component" value="Chromosome"/>
</dbReference>
<proteinExistence type="predicted"/>
<dbReference type="RefSeq" id="WP_207691912.1">
    <property type="nucleotide sequence ID" value="NZ_CP061799.1"/>
</dbReference>
<evidence type="ECO:0000259" key="1">
    <source>
        <dbReference type="Pfam" id="PF10040"/>
    </source>
</evidence>
<evidence type="ECO:0000313" key="2">
    <source>
        <dbReference type="EMBL" id="QTA80244.1"/>
    </source>
</evidence>
<dbReference type="Pfam" id="PF10040">
    <property type="entry name" value="CRISPR_Cas6"/>
    <property type="match status" value="1"/>
</dbReference>
<dbReference type="KEGG" id="dli:dnl_25400"/>
<reference evidence="2" key="1">
    <citation type="journal article" date="2021" name="Microb. Physiol.">
        <title>Proteogenomic Insights into the Physiology of Marine, Sulfate-Reducing, Filamentous Desulfonema limicola and Desulfonema magnum.</title>
        <authorList>
            <person name="Schnaars V."/>
            <person name="Wohlbrand L."/>
            <person name="Scheve S."/>
            <person name="Hinrichs C."/>
            <person name="Reinhardt R."/>
            <person name="Rabus R."/>
        </authorList>
    </citation>
    <scope>NUCLEOTIDE SEQUENCE</scope>
    <source>
        <strain evidence="2">5ac10</strain>
    </source>
</reference>
<sequence>MRWGKYEFICSFNNHAMLPKYKGSTFRGVFGHALKKVVCALKNQECINCMLRTQCIYPLVFETPTVRSPPENSNISAVPHPFVIEPPMTLQTEFYKNDSFNFNLLLFGDMNNNLPYFIYAFDQMGKAGVGTKINGSRGSFSLNKVIYMDKTIYSDMEKKLAMTQPLENLWKHYSENLYNQVSRIQLTLETPLRFKRNNRLSDELPFHVLVRLMLRRVSSLMTCYGSGEPLIDYKELVKKAEHVQVENSNFQWFDWQRYSTRQEQKMSMGGIAGTVIYKGELDEFMPLIDFCTKVHIGKQTTFGLGKVFVEMV</sequence>
<protein>
    <submittedName>
        <fullName evidence="2">CRISPR-associated endoribonuclease Cas6 C-terminal domain-containing protein</fullName>
    </submittedName>
</protein>
<dbReference type="InterPro" id="IPR019267">
    <property type="entry name" value="CRISPR-assoc_Cas6_C"/>
</dbReference>
<dbReference type="AlphaFoldDB" id="A0A975B7J9"/>
<gene>
    <name evidence="2" type="ORF">dnl_25400</name>
</gene>
<dbReference type="Gene3D" id="3.30.70.1900">
    <property type="match status" value="1"/>
</dbReference>
<dbReference type="EMBL" id="CP061799">
    <property type="protein sequence ID" value="QTA80244.1"/>
    <property type="molecule type" value="Genomic_DNA"/>
</dbReference>
<organism evidence="2 3">
    <name type="scientific">Desulfonema limicola</name>
    <dbReference type="NCBI Taxonomy" id="45656"/>
    <lineage>
        <taxon>Bacteria</taxon>
        <taxon>Pseudomonadati</taxon>
        <taxon>Thermodesulfobacteriota</taxon>
        <taxon>Desulfobacteria</taxon>
        <taxon>Desulfobacterales</taxon>
        <taxon>Desulfococcaceae</taxon>
        <taxon>Desulfonema</taxon>
    </lineage>
</organism>